<reference evidence="2 3" key="1">
    <citation type="submission" date="2019-04" db="EMBL/GenBank/DDBJ databases">
        <title>Streptomyces oryziradicis sp. nov., a novel actinomycete isolated from rhizosphere soil of rice (Oryza sativa L.).</title>
        <authorList>
            <person name="Li C."/>
        </authorList>
    </citation>
    <scope>NUCLEOTIDE SEQUENCE [LARGE SCALE GENOMIC DNA]</scope>
    <source>
        <strain evidence="2 3">NEAU-C40</strain>
    </source>
</reference>
<dbReference type="InterPro" id="IPR010982">
    <property type="entry name" value="Lambda_DNA-bd_dom_sf"/>
</dbReference>
<dbReference type="PROSITE" id="PS50943">
    <property type="entry name" value="HTH_CROC1"/>
    <property type="match status" value="1"/>
</dbReference>
<dbReference type="OrthoDB" id="3576575at2"/>
<evidence type="ECO:0000313" key="3">
    <source>
        <dbReference type="Proteomes" id="UP000305778"/>
    </source>
</evidence>
<dbReference type="Proteomes" id="UP000305778">
    <property type="component" value="Unassembled WGS sequence"/>
</dbReference>
<dbReference type="GO" id="GO:0003677">
    <property type="term" value="F:DNA binding"/>
    <property type="evidence" value="ECO:0007669"/>
    <property type="project" value="InterPro"/>
</dbReference>
<gene>
    <name evidence="2" type="ORF">FCI23_21985</name>
</gene>
<dbReference type="InterPro" id="IPR001387">
    <property type="entry name" value="Cro/C1-type_HTH"/>
</dbReference>
<organism evidence="2 3">
    <name type="scientific">Actinacidiphila oryziradicis</name>
    <dbReference type="NCBI Taxonomy" id="2571141"/>
    <lineage>
        <taxon>Bacteria</taxon>
        <taxon>Bacillati</taxon>
        <taxon>Actinomycetota</taxon>
        <taxon>Actinomycetes</taxon>
        <taxon>Kitasatosporales</taxon>
        <taxon>Streptomycetaceae</taxon>
        <taxon>Actinacidiphila</taxon>
    </lineage>
</organism>
<dbReference type="InterPro" id="IPR011990">
    <property type="entry name" value="TPR-like_helical_dom_sf"/>
</dbReference>
<evidence type="ECO:0000313" key="2">
    <source>
        <dbReference type="EMBL" id="TKA09517.1"/>
    </source>
</evidence>
<dbReference type="Gene3D" id="1.25.40.10">
    <property type="entry name" value="Tetratricopeptide repeat domain"/>
    <property type="match status" value="1"/>
</dbReference>
<dbReference type="SUPFAM" id="SSF48452">
    <property type="entry name" value="TPR-like"/>
    <property type="match status" value="1"/>
</dbReference>
<sequence length="377" mass="41631">MSAGLREARTARGWSQERLVREIERHARQHMLDIASTASLRVYLSEWENGRRSLSERYASILRALLGVTHAELSGRRGQLDAPSTAGGYDELLGCIDSARNVSLTMVKTFMDQTELLRTMDRQMGAVSLVDQMTGHLATLEEALTFAVLPDTRRPVALALAGAATLAAWQALDVGAVERAWRHYELGKRAAQEAEEPMYLAHAMAEQAYVLDEAGRPEMALELMRGAQRVGGGQMSPRLRAWLFAGEAELCARAGKPKECRQALELADAHLPDGEEARDPDMLSIFLNTGHLARWRGHALALLGDDDAVSSLYDALGTQDPTFVRASAGLRLDLATAHLAREEYAQAQEHLRAARLVANRTGSVRYRRRIEQLTARL</sequence>
<dbReference type="CDD" id="cd00093">
    <property type="entry name" value="HTH_XRE"/>
    <property type="match status" value="1"/>
</dbReference>
<dbReference type="AlphaFoldDB" id="A0A4U0SMQ8"/>
<evidence type="ECO:0000259" key="1">
    <source>
        <dbReference type="PROSITE" id="PS50943"/>
    </source>
</evidence>
<protein>
    <submittedName>
        <fullName evidence="2">Helix-turn-helix transcriptional regulator</fullName>
    </submittedName>
</protein>
<dbReference type="EMBL" id="SUMC01000021">
    <property type="protein sequence ID" value="TKA09517.1"/>
    <property type="molecule type" value="Genomic_DNA"/>
</dbReference>
<comment type="caution">
    <text evidence="2">The sequence shown here is derived from an EMBL/GenBank/DDBJ whole genome shotgun (WGS) entry which is preliminary data.</text>
</comment>
<accession>A0A4U0SMQ8</accession>
<keyword evidence="3" id="KW-1185">Reference proteome</keyword>
<dbReference type="Gene3D" id="1.10.260.40">
    <property type="entry name" value="lambda repressor-like DNA-binding domains"/>
    <property type="match status" value="1"/>
</dbReference>
<proteinExistence type="predicted"/>
<feature type="domain" description="HTH cro/C1-type" evidence="1">
    <location>
        <begin position="5"/>
        <end position="73"/>
    </location>
</feature>
<name>A0A4U0SMQ8_9ACTN</name>